<keyword evidence="1" id="KW-0812">Transmembrane</keyword>
<sequence>MSEELGGLIPLLLVLILLPGVCVAVTRQAAEGLIGANASVGIRTRHTKASDAAWVAGHRAALPVVKKMWPVAGSGLLAAVAAQVLAGGPAGIGITFLTLVFLMVVLFRAAAAANRAARAVDGD</sequence>
<name>A0ABY5YS15_9MICC</name>
<reference evidence="2" key="1">
    <citation type="submission" date="2022-09" db="EMBL/GenBank/DDBJ databases">
        <title>Novel species in genus Arthrobacter.</title>
        <authorList>
            <person name="Liu Y."/>
        </authorList>
    </citation>
    <scope>NUCLEOTIDE SEQUENCE</scope>
    <source>
        <strain evidence="2">Zg-Y815</strain>
    </source>
</reference>
<keyword evidence="1" id="KW-1133">Transmembrane helix</keyword>
<accession>A0ABY5YS15</accession>
<feature type="transmembrane region" description="Helical" evidence="1">
    <location>
        <begin position="6"/>
        <end position="25"/>
    </location>
</feature>
<evidence type="ECO:0000313" key="3">
    <source>
        <dbReference type="Proteomes" id="UP001059859"/>
    </source>
</evidence>
<keyword evidence="3" id="KW-1185">Reference proteome</keyword>
<evidence type="ECO:0000256" key="1">
    <source>
        <dbReference type="SAM" id="Phobius"/>
    </source>
</evidence>
<evidence type="ECO:0000313" key="2">
    <source>
        <dbReference type="EMBL" id="UWX97607.1"/>
    </source>
</evidence>
<protein>
    <submittedName>
        <fullName evidence="2">SdpI family protein</fullName>
    </submittedName>
</protein>
<organism evidence="2 3">
    <name type="scientific">Arthrobacter zhaoxinii</name>
    <dbReference type="NCBI Taxonomy" id="2964616"/>
    <lineage>
        <taxon>Bacteria</taxon>
        <taxon>Bacillati</taxon>
        <taxon>Actinomycetota</taxon>
        <taxon>Actinomycetes</taxon>
        <taxon>Micrococcales</taxon>
        <taxon>Micrococcaceae</taxon>
        <taxon>Arthrobacter</taxon>
    </lineage>
</organism>
<dbReference type="Proteomes" id="UP001059859">
    <property type="component" value="Chromosome"/>
</dbReference>
<feature type="transmembrane region" description="Helical" evidence="1">
    <location>
        <begin position="92"/>
        <end position="111"/>
    </location>
</feature>
<proteinExistence type="predicted"/>
<dbReference type="EMBL" id="CP104275">
    <property type="protein sequence ID" value="UWX97607.1"/>
    <property type="molecule type" value="Genomic_DNA"/>
</dbReference>
<gene>
    <name evidence="2" type="ORF">N2K95_02670</name>
</gene>
<dbReference type="InterPro" id="IPR025962">
    <property type="entry name" value="SdpI/YhfL"/>
</dbReference>
<dbReference type="Pfam" id="PF13630">
    <property type="entry name" value="SdpI"/>
    <property type="match status" value="1"/>
</dbReference>
<keyword evidence="1" id="KW-0472">Membrane</keyword>
<dbReference type="RefSeq" id="WP_260652791.1">
    <property type="nucleotide sequence ID" value="NZ_CP104275.1"/>
</dbReference>